<organism evidence="10 11">
    <name type="scientific">Uabimicrobium amorphum</name>
    <dbReference type="NCBI Taxonomy" id="2596890"/>
    <lineage>
        <taxon>Bacteria</taxon>
        <taxon>Pseudomonadati</taxon>
        <taxon>Planctomycetota</taxon>
        <taxon>Candidatus Uabimicrobiia</taxon>
        <taxon>Candidatus Uabimicrobiales</taxon>
        <taxon>Candidatus Uabimicrobiaceae</taxon>
        <taxon>Candidatus Uabimicrobium</taxon>
    </lineage>
</organism>
<dbReference type="Proteomes" id="UP000326354">
    <property type="component" value="Chromosome"/>
</dbReference>
<keyword evidence="7 9" id="KW-1133">Transmembrane helix</keyword>
<dbReference type="KEGG" id="uam:UABAM_00420"/>
<keyword evidence="6 9" id="KW-0812">Transmembrane</keyword>
<protein>
    <submittedName>
        <fullName evidence="10">Ceramide glucosyltransferase</fullName>
    </submittedName>
</protein>
<dbReference type="GO" id="GO:0016020">
    <property type="term" value="C:membrane"/>
    <property type="evidence" value="ECO:0007669"/>
    <property type="project" value="UniProtKB-SubCell"/>
</dbReference>
<evidence type="ECO:0000256" key="3">
    <source>
        <dbReference type="ARBA" id="ARBA00004991"/>
    </source>
</evidence>
<dbReference type="InterPro" id="IPR029044">
    <property type="entry name" value="Nucleotide-diphossugar_trans"/>
</dbReference>
<dbReference type="PANTHER" id="PTHR12726">
    <property type="entry name" value="CERAMIDE GLUCOSYLTRANSFERASE"/>
    <property type="match status" value="1"/>
</dbReference>
<evidence type="ECO:0000256" key="8">
    <source>
        <dbReference type="ARBA" id="ARBA00023136"/>
    </source>
</evidence>
<dbReference type="PANTHER" id="PTHR12726:SF0">
    <property type="entry name" value="CERAMIDE GLUCOSYLTRANSFERASE"/>
    <property type="match status" value="1"/>
</dbReference>
<comment type="pathway">
    <text evidence="2">Lipid metabolism; sphingolipid metabolism.</text>
</comment>
<dbReference type="Gene3D" id="3.90.550.10">
    <property type="entry name" value="Spore Coat Polysaccharide Biosynthesis Protein SpsA, Chain A"/>
    <property type="match status" value="1"/>
</dbReference>
<evidence type="ECO:0000256" key="9">
    <source>
        <dbReference type="SAM" id="Phobius"/>
    </source>
</evidence>
<evidence type="ECO:0000256" key="1">
    <source>
        <dbReference type="ARBA" id="ARBA00004141"/>
    </source>
</evidence>
<evidence type="ECO:0000256" key="5">
    <source>
        <dbReference type="ARBA" id="ARBA00022679"/>
    </source>
</evidence>
<reference evidence="10 11" key="1">
    <citation type="submission" date="2019-08" db="EMBL/GenBank/DDBJ databases">
        <title>Complete genome sequence of Candidatus Uab amorphum.</title>
        <authorList>
            <person name="Shiratori T."/>
            <person name="Suzuki S."/>
            <person name="Kakizawa Y."/>
            <person name="Ishida K."/>
        </authorList>
    </citation>
    <scope>NUCLEOTIDE SEQUENCE [LARGE SCALE GENOMIC DNA]</scope>
    <source>
        <strain evidence="10 11">SRT547</strain>
    </source>
</reference>
<keyword evidence="11" id="KW-1185">Reference proteome</keyword>
<accession>A0A5S9II99</accession>
<evidence type="ECO:0000313" key="11">
    <source>
        <dbReference type="Proteomes" id="UP000326354"/>
    </source>
</evidence>
<dbReference type="GO" id="GO:0006679">
    <property type="term" value="P:glucosylceramide biosynthetic process"/>
    <property type="evidence" value="ECO:0007669"/>
    <property type="project" value="TreeGrafter"/>
</dbReference>
<dbReference type="SUPFAM" id="SSF53448">
    <property type="entry name" value="Nucleotide-diphospho-sugar transferases"/>
    <property type="match status" value="1"/>
</dbReference>
<comment type="pathway">
    <text evidence="3">Sphingolipid metabolism.</text>
</comment>
<proteinExistence type="predicted"/>
<keyword evidence="5 10" id="KW-0808">Transferase</keyword>
<evidence type="ECO:0000256" key="4">
    <source>
        <dbReference type="ARBA" id="ARBA00022676"/>
    </source>
</evidence>
<feature type="transmembrane region" description="Helical" evidence="9">
    <location>
        <begin position="6"/>
        <end position="27"/>
    </location>
</feature>
<dbReference type="RefSeq" id="WP_151966333.1">
    <property type="nucleotide sequence ID" value="NZ_AP019860.1"/>
</dbReference>
<feature type="transmembrane region" description="Helical" evidence="9">
    <location>
        <begin position="355"/>
        <end position="377"/>
    </location>
</feature>
<keyword evidence="8 9" id="KW-0472">Membrane</keyword>
<name>A0A5S9II99_UABAM</name>
<dbReference type="AlphaFoldDB" id="A0A5S9II99"/>
<evidence type="ECO:0000256" key="7">
    <source>
        <dbReference type="ARBA" id="ARBA00022989"/>
    </source>
</evidence>
<gene>
    <name evidence="10" type="ORF">UABAM_00420</name>
</gene>
<dbReference type="GO" id="GO:0008120">
    <property type="term" value="F:ceramide glucosyltransferase activity"/>
    <property type="evidence" value="ECO:0007669"/>
    <property type="project" value="TreeGrafter"/>
</dbReference>
<feature type="transmembrane region" description="Helical" evidence="9">
    <location>
        <begin position="299"/>
        <end position="320"/>
    </location>
</feature>
<dbReference type="Pfam" id="PF13506">
    <property type="entry name" value="Glyco_transf_21"/>
    <property type="match status" value="1"/>
</dbReference>
<comment type="subcellular location">
    <subcellularLocation>
        <location evidence="1">Membrane</location>
        <topology evidence="1">Multi-pass membrane protein</topology>
    </subcellularLocation>
</comment>
<feature type="transmembrane region" description="Helical" evidence="9">
    <location>
        <begin position="326"/>
        <end position="348"/>
    </location>
</feature>
<keyword evidence="4" id="KW-0328">Glycosyltransferase</keyword>
<dbReference type="OrthoDB" id="3766716at2"/>
<dbReference type="InterPro" id="IPR025993">
    <property type="entry name" value="Ceramide_glucosylTrfase"/>
</dbReference>
<sequence>MMLGIIPFSTLSTVEIVATCLLLLFVIERLGKCVLVLHFFAKKPPESPQQWPTLSVIQPITRGVCHLQGNLISRLSQDYAQDVQHIFLCDAHDGTNKQIAYDLAAQYRDCDVVVVEVQPDNGEIASKVKKMQLGHQLAVGEVLVFIDDDIELRPAAFTQMVPYLYQKNIGAVFGLAWAANWNSRWSAMMNLFVNGFALMTYIPLCYCTRPYSITGHIFALKKSVYEQSGALDNFSGRIGDDHEIAKNVRALGLELQQSPVMYNVWNEFFSWRAYQAQIKRWVVIPRQVLFPNISHYDKCVSTLLSLATTIPVILLIIGIVFANTLAIVYCGIALALSEIIYIVHCYLYTKRTTPFASLVLLLFVNLFTPVHLLISYVTDNTALWRGELVKIDKGGKYERVT</sequence>
<evidence type="ECO:0000256" key="2">
    <source>
        <dbReference type="ARBA" id="ARBA00004760"/>
    </source>
</evidence>
<evidence type="ECO:0000313" key="10">
    <source>
        <dbReference type="EMBL" id="BBM82077.1"/>
    </source>
</evidence>
<dbReference type="EMBL" id="AP019860">
    <property type="protein sequence ID" value="BBM82077.1"/>
    <property type="molecule type" value="Genomic_DNA"/>
</dbReference>
<evidence type="ECO:0000256" key="6">
    <source>
        <dbReference type="ARBA" id="ARBA00022692"/>
    </source>
</evidence>